<dbReference type="PROSITE" id="PS51257">
    <property type="entry name" value="PROKAR_LIPOPROTEIN"/>
    <property type="match status" value="1"/>
</dbReference>
<sequence length="234" mass="25417">MKYIAYMICAASLLGLLLLATSCSKSVPPTPQEPQENTFKAKFMATPNSFSGYGGYGKVHGVLQELSPSGELLHETPLGNSEFTLHFEKYSSEIEPCAYRPNEFFVREGINAKTFKIEAEVISGKGKGCKQTILIMRGGWRFSFKAEPSQFTSKGGSGKVIGTMYITDFDGNVVKESDLGDCNFGLNVVGNPKGITIDDLEKTFTVAAGGPTTFELQACTGYGQPYLIEIKREG</sequence>
<feature type="chain" id="PRO_5003315692" description="Lipoprotein" evidence="1">
    <location>
        <begin position="26"/>
        <end position="234"/>
    </location>
</feature>
<reference evidence="3" key="1">
    <citation type="submission" date="2011-04" db="EMBL/GenBank/DDBJ databases">
        <title>The complete genome of Porphyromonas asaccharolytica DSM 20707.</title>
        <authorList>
            <person name="Lucas S."/>
            <person name="Han J."/>
            <person name="Lapidus A."/>
            <person name="Bruce D."/>
            <person name="Goodwin L."/>
            <person name="Pitluck S."/>
            <person name="Peters L."/>
            <person name="Kyrpides N."/>
            <person name="Mavromatis K."/>
            <person name="Ivanova N."/>
            <person name="Ovchinnikova G."/>
            <person name="Pagani I."/>
            <person name="Lu M."/>
            <person name="Detter J.C."/>
            <person name="Tapia R."/>
            <person name="Han C."/>
            <person name="Land M."/>
            <person name="Hauser L."/>
            <person name="Markowitz V."/>
            <person name="Cheng J.-F."/>
            <person name="Hugenholtz P."/>
            <person name="Woyke T."/>
            <person name="Wu D."/>
            <person name="Gronow S."/>
            <person name="Wellnitz S."/>
            <person name="Brambilla E."/>
            <person name="Klenk H.-P."/>
            <person name="Eisen J.A."/>
        </authorList>
    </citation>
    <scope>NUCLEOTIDE SEQUENCE [LARGE SCALE GENOMIC DNA]</scope>
    <source>
        <strain evidence="3">ATCC 25260 / DSM 20707 / VPI 4198</strain>
    </source>
</reference>
<dbReference type="Proteomes" id="UP000006545">
    <property type="component" value="Chromosome"/>
</dbReference>
<dbReference type="AlphaFoldDB" id="F4KK12"/>
<dbReference type="HOGENOM" id="CLU_1184177_0_0_10"/>
<proteinExistence type="predicted"/>
<protein>
    <recommendedName>
        <fullName evidence="4">Lipoprotein</fullName>
    </recommendedName>
</protein>
<name>F4KK12_PORAD</name>
<feature type="signal peptide" evidence="1">
    <location>
        <begin position="1"/>
        <end position="25"/>
    </location>
</feature>
<keyword evidence="1" id="KW-0732">Signal</keyword>
<evidence type="ECO:0000313" key="3">
    <source>
        <dbReference type="Proteomes" id="UP000006545"/>
    </source>
</evidence>
<evidence type="ECO:0008006" key="4">
    <source>
        <dbReference type="Google" id="ProtNLM"/>
    </source>
</evidence>
<organism evidence="2 3">
    <name type="scientific">Porphyromonas asaccharolytica (strain ATCC 25260 / DSM 20707 / BCRC 10618 / CCUG 7834 / JCM 6326 / LMG 13178 / VPI 4198 / B440)</name>
    <name type="common">Bacteroides asaccharolyticus</name>
    <dbReference type="NCBI Taxonomy" id="879243"/>
    <lineage>
        <taxon>Bacteria</taxon>
        <taxon>Pseudomonadati</taxon>
        <taxon>Bacteroidota</taxon>
        <taxon>Bacteroidia</taxon>
        <taxon>Bacteroidales</taxon>
        <taxon>Porphyromonadaceae</taxon>
        <taxon>Porphyromonas</taxon>
    </lineage>
</organism>
<dbReference type="KEGG" id="pah:Poras_0792"/>
<evidence type="ECO:0000313" key="2">
    <source>
        <dbReference type="EMBL" id="AEE12737.1"/>
    </source>
</evidence>
<dbReference type="STRING" id="879243.Poras_0792"/>
<accession>F4KK12</accession>
<dbReference type="EMBL" id="CP002689">
    <property type="protein sequence ID" value="AEE12737.1"/>
    <property type="molecule type" value="Genomic_DNA"/>
</dbReference>
<gene>
    <name evidence="2" type="ordered locus">Poras_0792</name>
</gene>
<evidence type="ECO:0000256" key="1">
    <source>
        <dbReference type="SAM" id="SignalP"/>
    </source>
</evidence>
<keyword evidence="3" id="KW-1185">Reference proteome</keyword>